<accession>A0A218WJJ9</accession>
<dbReference type="Pfam" id="PF06364">
    <property type="entry name" value="DUF1068"/>
    <property type="match status" value="1"/>
</dbReference>
<reference evidence="3" key="1">
    <citation type="journal article" date="2017" name="Plant J.">
        <title>The pomegranate (Punica granatum L.) genome and the genomics of punicalagin biosynthesis.</title>
        <authorList>
            <person name="Qin G."/>
            <person name="Xu C."/>
            <person name="Ming R."/>
            <person name="Tang H."/>
            <person name="Guyot R."/>
            <person name="Kramer E.M."/>
            <person name="Hu Y."/>
            <person name="Yi X."/>
            <person name="Qi Y."/>
            <person name="Xu X."/>
            <person name="Gao Z."/>
            <person name="Pan H."/>
            <person name="Jian J."/>
            <person name="Tian Y."/>
            <person name="Yue Z."/>
            <person name="Xu Y."/>
        </authorList>
    </citation>
    <scope>NUCLEOTIDE SEQUENCE [LARGE SCALE GENOMIC DNA]</scope>
    <source>
        <strain evidence="3">cv. Dabenzi</strain>
    </source>
</reference>
<dbReference type="PANTHER" id="PTHR32254:SF3">
    <property type="entry name" value="EXPRESSED PROTEIN-RELATED"/>
    <property type="match status" value="1"/>
</dbReference>
<sequence length="99" mass="10748">MTRRAGACLRCCLVVFAVISALGVCGPALYWKLKKGMVLSDSKLSCPPCVCNCPPPLSLLKLAPDWLLPYWVAAVLGNFDPELHLLWLLLLGSEMATGF</sequence>
<keyword evidence="1" id="KW-0472">Membrane</keyword>
<protein>
    <submittedName>
        <fullName evidence="2">Uncharacterized protein</fullName>
    </submittedName>
</protein>
<feature type="transmembrane region" description="Helical" evidence="1">
    <location>
        <begin position="7"/>
        <end position="31"/>
    </location>
</feature>
<keyword evidence="1" id="KW-1133">Transmembrane helix</keyword>
<evidence type="ECO:0000256" key="1">
    <source>
        <dbReference type="SAM" id="Phobius"/>
    </source>
</evidence>
<comment type="caution">
    <text evidence="2">The sequence shown here is derived from an EMBL/GenBank/DDBJ whole genome shotgun (WGS) entry which is preliminary data.</text>
</comment>
<proteinExistence type="predicted"/>
<gene>
    <name evidence="2" type="ORF">CDL15_Pgr021132</name>
</gene>
<dbReference type="InterPro" id="IPR010471">
    <property type="entry name" value="DUF1068"/>
</dbReference>
<name>A0A218WJJ9_PUNGR</name>
<evidence type="ECO:0000313" key="3">
    <source>
        <dbReference type="Proteomes" id="UP000197138"/>
    </source>
</evidence>
<dbReference type="PANTHER" id="PTHR32254">
    <property type="entry name" value="EXPRESSED PROTEIN"/>
    <property type="match status" value="1"/>
</dbReference>
<dbReference type="EMBL" id="MTKT01003978">
    <property type="protein sequence ID" value="OWM72826.1"/>
    <property type="molecule type" value="Genomic_DNA"/>
</dbReference>
<evidence type="ECO:0000313" key="2">
    <source>
        <dbReference type="EMBL" id="OWM72826.1"/>
    </source>
</evidence>
<organism evidence="2 3">
    <name type="scientific">Punica granatum</name>
    <name type="common">Pomegranate</name>
    <dbReference type="NCBI Taxonomy" id="22663"/>
    <lineage>
        <taxon>Eukaryota</taxon>
        <taxon>Viridiplantae</taxon>
        <taxon>Streptophyta</taxon>
        <taxon>Embryophyta</taxon>
        <taxon>Tracheophyta</taxon>
        <taxon>Spermatophyta</taxon>
        <taxon>Magnoliopsida</taxon>
        <taxon>eudicotyledons</taxon>
        <taxon>Gunneridae</taxon>
        <taxon>Pentapetalae</taxon>
        <taxon>rosids</taxon>
        <taxon>malvids</taxon>
        <taxon>Myrtales</taxon>
        <taxon>Lythraceae</taxon>
        <taxon>Punica</taxon>
    </lineage>
</organism>
<dbReference type="AlphaFoldDB" id="A0A218WJJ9"/>
<keyword evidence="1" id="KW-0812">Transmembrane</keyword>
<dbReference type="Proteomes" id="UP000197138">
    <property type="component" value="Unassembled WGS sequence"/>
</dbReference>